<dbReference type="Proteomes" id="UP000064967">
    <property type="component" value="Chromosome"/>
</dbReference>
<sequence>MRKNQGPTLEGRKRPTHSEFAPTCANCATCRGPGRPAGQRLETGASCSDSGPEETSTEILTPPRQSRSPDSIGRRRCEGVWRPCGHFENAGEIGGAPRPARDSRPWPPGPRATRARAELNATKVSSNVSFRTG</sequence>
<name>A0A0K1PMT4_9BACT</name>
<feature type="region of interest" description="Disordered" evidence="1">
    <location>
        <begin position="1"/>
        <end position="75"/>
    </location>
</feature>
<dbReference type="AlphaFoldDB" id="A0A0K1PMT4"/>
<organism evidence="2 3">
    <name type="scientific">Labilithrix luteola</name>
    <dbReference type="NCBI Taxonomy" id="1391654"/>
    <lineage>
        <taxon>Bacteria</taxon>
        <taxon>Pseudomonadati</taxon>
        <taxon>Myxococcota</taxon>
        <taxon>Polyangia</taxon>
        <taxon>Polyangiales</taxon>
        <taxon>Labilitrichaceae</taxon>
        <taxon>Labilithrix</taxon>
    </lineage>
</organism>
<evidence type="ECO:0000313" key="2">
    <source>
        <dbReference type="EMBL" id="AKU94424.1"/>
    </source>
</evidence>
<reference evidence="2 3" key="1">
    <citation type="submission" date="2015-08" db="EMBL/GenBank/DDBJ databases">
        <authorList>
            <person name="Babu N.S."/>
            <person name="Beckwith C.J."/>
            <person name="Beseler K.G."/>
            <person name="Brison A."/>
            <person name="Carone J.V."/>
            <person name="Caskin T.P."/>
            <person name="Diamond M."/>
            <person name="Durham M.E."/>
            <person name="Foxe J.M."/>
            <person name="Go M."/>
            <person name="Henderson B.A."/>
            <person name="Jones I.B."/>
            <person name="McGettigan J.A."/>
            <person name="Micheletti S.J."/>
            <person name="Nasrallah M.E."/>
            <person name="Ortiz D."/>
            <person name="Piller C.R."/>
            <person name="Privatt S.R."/>
            <person name="Schneider S.L."/>
            <person name="Sharp S."/>
            <person name="Smith T.C."/>
            <person name="Stanton J.D."/>
            <person name="Ullery H.E."/>
            <person name="Wilson R.J."/>
            <person name="Serrano M.G."/>
            <person name="Buck G."/>
            <person name="Lee V."/>
            <person name="Wang Y."/>
            <person name="Carvalho R."/>
            <person name="Voegtly L."/>
            <person name="Shi R."/>
            <person name="Duckworth R."/>
            <person name="Johnson A."/>
            <person name="Loviza R."/>
            <person name="Walstead R."/>
            <person name="Shah Z."/>
            <person name="Kiflezghi M."/>
            <person name="Wade K."/>
            <person name="Ball S.L."/>
            <person name="Bradley K.W."/>
            <person name="Asai D.J."/>
            <person name="Bowman C.A."/>
            <person name="Russell D.A."/>
            <person name="Pope W.H."/>
            <person name="Jacobs-Sera D."/>
            <person name="Hendrix R.W."/>
            <person name="Hatfull G.F."/>
        </authorList>
    </citation>
    <scope>NUCLEOTIDE SEQUENCE [LARGE SCALE GENOMIC DNA]</scope>
    <source>
        <strain evidence="2 3">DSM 27648</strain>
    </source>
</reference>
<dbReference type="STRING" id="1391654.AKJ09_01088"/>
<dbReference type="KEGG" id="llu:AKJ09_01088"/>
<dbReference type="EMBL" id="CP012333">
    <property type="protein sequence ID" value="AKU94424.1"/>
    <property type="molecule type" value="Genomic_DNA"/>
</dbReference>
<protein>
    <submittedName>
        <fullName evidence="2">Uncharacterized protein</fullName>
    </submittedName>
</protein>
<accession>A0A0K1PMT4</accession>
<evidence type="ECO:0000256" key="1">
    <source>
        <dbReference type="SAM" id="MobiDB-lite"/>
    </source>
</evidence>
<gene>
    <name evidence="2" type="ORF">AKJ09_01088</name>
</gene>
<feature type="compositionally biased region" description="Polar residues" evidence="1">
    <location>
        <begin position="57"/>
        <end position="69"/>
    </location>
</feature>
<proteinExistence type="predicted"/>
<feature type="region of interest" description="Disordered" evidence="1">
    <location>
        <begin position="88"/>
        <end position="113"/>
    </location>
</feature>
<keyword evidence="3" id="KW-1185">Reference proteome</keyword>
<evidence type="ECO:0000313" key="3">
    <source>
        <dbReference type="Proteomes" id="UP000064967"/>
    </source>
</evidence>